<protein>
    <submittedName>
        <fullName evidence="2">Uncharacterized protein</fullName>
    </submittedName>
</protein>
<evidence type="ECO:0000313" key="3">
    <source>
        <dbReference type="Proteomes" id="UP000295633"/>
    </source>
</evidence>
<feature type="transmembrane region" description="Helical" evidence="1">
    <location>
        <begin position="93"/>
        <end position="113"/>
    </location>
</feature>
<dbReference type="AlphaFoldDB" id="A0A4R5YC12"/>
<dbReference type="Proteomes" id="UP000295633">
    <property type="component" value="Unassembled WGS sequence"/>
</dbReference>
<keyword evidence="1" id="KW-1133">Transmembrane helix</keyword>
<sequence>MTRPSVHQLVDEAAAWAPEDWWRLELRSFREAAATQRELALLAPREVATSEYRSITAASCLQGLAYIVSFAAPVTAAAAMIRWSLSGTAYDFPLGFAGILTLIALIVTVWSEIQERRHPRAASRSAVRTIAFLHIVPGLVTIAIALGAGERQIIDAGWWWLAVVGVDVLVYVVLTFLALRRTRGPQNPHENVQQSIREIPDAVVRDILSARDAAIARLLDRSLIDAATAARATATRAGELGLTMAPEVGSDYYRPADEERH</sequence>
<comment type="caution">
    <text evidence="2">The sequence shown here is derived from an EMBL/GenBank/DDBJ whole genome shotgun (WGS) entry which is preliminary data.</text>
</comment>
<dbReference type="RefSeq" id="WP_133400306.1">
    <property type="nucleotide sequence ID" value="NZ_SMZX01000003.1"/>
</dbReference>
<proteinExistence type="predicted"/>
<feature type="transmembrane region" description="Helical" evidence="1">
    <location>
        <begin position="125"/>
        <end position="146"/>
    </location>
</feature>
<dbReference type="EMBL" id="SMZX01000003">
    <property type="protein sequence ID" value="TDL42213.1"/>
    <property type="molecule type" value="Genomic_DNA"/>
</dbReference>
<feature type="transmembrane region" description="Helical" evidence="1">
    <location>
        <begin position="158"/>
        <end position="179"/>
    </location>
</feature>
<evidence type="ECO:0000256" key="1">
    <source>
        <dbReference type="SAM" id="Phobius"/>
    </source>
</evidence>
<accession>A0A4R5YC12</accession>
<name>A0A4R5YC12_9MICO</name>
<reference evidence="2 3" key="1">
    <citation type="submission" date="2019-03" db="EMBL/GenBank/DDBJ databases">
        <title>Genome Sequencing and Assembly of Various Microbes Isolated from Partially Reclaimed Soil and Acid Mine Drainage (AMD) Site.</title>
        <authorList>
            <person name="Steinbock B."/>
            <person name="Bechtold R."/>
            <person name="Sevigny J.L."/>
            <person name="Thomas D."/>
            <person name="Cuthill L.R."/>
            <person name="Aveiro Johannsen E.J."/>
            <person name="Thomas K."/>
            <person name="Ghosh A."/>
        </authorList>
    </citation>
    <scope>NUCLEOTIDE SEQUENCE [LARGE SCALE GENOMIC DNA]</scope>
    <source>
        <strain evidence="2 3">F-B2</strain>
    </source>
</reference>
<keyword evidence="1" id="KW-0472">Membrane</keyword>
<gene>
    <name evidence="2" type="ORF">E2R54_14655</name>
</gene>
<evidence type="ECO:0000313" key="2">
    <source>
        <dbReference type="EMBL" id="TDL42213.1"/>
    </source>
</evidence>
<organism evidence="2 3">
    <name type="scientific">Microbacterium oleivorans</name>
    <dbReference type="NCBI Taxonomy" id="273677"/>
    <lineage>
        <taxon>Bacteria</taxon>
        <taxon>Bacillati</taxon>
        <taxon>Actinomycetota</taxon>
        <taxon>Actinomycetes</taxon>
        <taxon>Micrococcales</taxon>
        <taxon>Microbacteriaceae</taxon>
        <taxon>Microbacterium</taxon>
    </lineage>
</organism>
<keyword evidence="1" id="KW-0812">Transmembrane</keyword>
<feature type="transmembrane region" description="Helical" evidence="1">
    <location>
        <begin position="63"/>
        <end position="81"/>
    </location>
</feature>